<dbReference type="AlphaFoldDB" id="A0A8C6U2U8"/>
<dbReference type="GO" id="GO:0005737">
    <property type="term" value="C:cytoplasm"/>
    <property type="evidence" value="ECO:0007669"/>
    <property type="project" value="TreeGrafter"/>
</dbReference>
<keyword evidence="5" id="KW-1185">Reference proteome</keyword>
<comment type="similarity">
    <text evidence="1">Belongs to the PIH1 family.</text>
</comment>
<reference evidence="4" key="2">
    <citation type="submission" date="2025-09" db="UniProtKB">
        <authorList>
            <consortium name="Ensembl"/>
        </authorList>
    </citation>
    <scope>IDENTIFICATION</scope>
</reference>
<accession>A0A8C6U2U8</accession>
<evidence type="ECO:0000259" key="3">
    <source>
        <dbReference type="Pfam" id="PF18201"/>
    </source>
</evidence>
<reference evidence="4" key="1">
    <citation type="submission" date="2025-08" db="UniProtKB">
        <authorList>
            <consortium name="Ensembl"/>
        </authorList>
    </citation>
    <scope>IDENTIFICATION</scope>
</reference>
<evidence type="ECO:0000313" key="5">
    <source>
        <dbReference type="Proteomes" id="UP000694523"/>
    </source>
</evidence>
<proteinExistence type="inferred from homology"/>
<evidence type="ECO:0008006" key="6">
    <source>
        <dbReference type="Google" id="ProtNLM"/>
    </source>
</evidence>
<dbReference type="InterPro" id="IPR050734">
    <property type="entry name" value="PIH1/Kintoun_subfamily"/>
</dbReference>
<dbReference type="Proteomes" id="UP000694523">
    <property type="component" value="Unplaced"/>
</dbReference>
<evidence type="ECO:0000259" key="2">
    <source>
        <dbReference type="Pfam" id="PF08190"/>
    </source>
</evidence>
<feature type="domain" description="PIH1D1/2/3 CS-like" evidence="3">
    <location>
        <begin position="214"/>
        <end position="264"/>
    </location>
</feature>
<dbReference type="InterPro" id="IPR041442">
    <property type="entry name" value="PIH1D1/2/3_CS-like"/>
</dbReference>
<dbReference type="Pfam" id="PF18201">
    <property type="entry name" value="PIH1_CS"/>
    <property type="match status" value="1"/>
</dbReference>
<dbReference type="InterPro" id="IPR012981">
    <property type="entry name" value="PIH1_N"/>
</dbReference>
<dbReference type="Pfam" id="PF08190">
    <property type="entry name" value="PIH1"/>
    <property type="match status" value="1"/>
</dbReference>
<evidence type="ECO:0000256" key="1">
    <source>
        <dbReference type="ARBA" id="ARBA00008511"/>
    </source>
</evidence>
<protein>
    <recommendedName>
        <fullName evidence="6">PIH1 domain containing 2</fullName>
    </recommendedName>
</protein>
<dbReference type="GO" id="GO:0003351">
    <property type="term" value="P:epithelial cilium movement involved in extracellular fluid movement"/>
    <property type="evidence" value="ECO:0007669"/>
    <property type="project" value="TreeGrafter"/>
</dbReference>
<dbReference type="PANTHER" id="PTHR22997:SF3">
    <property type="entry name" value="PROTEIN KINTOUN"/>
    <property type="match status" value="1"/>
</dbReference>
<dbReference type="GO" id="GO:0060285">
    <property type="term" value="P:cilium-dependent cell motility"/>
    <property type="evidence" value="ECO:0007669"/>
    <property type="project" value="TreeGrafter"/>
</dbReference>
<dbReference type="GO" id="GO:0070286">
    <property type="term" value="P:axonemal dynein complex assembly"/>
    <property type="evidence" value="ECO:0007669"/>
    <property type="project" value="TreeGrafter"/>
</dbReference>
<sequence length="276" mass="31587">IVMEHEDKVSELNLTEEEMEIAILEQDRGNSVQFIHPTPFKCVRTSVNGKLKCYVNVCANDKIARPSCKYGVSEDGKSGHHWSLPHSLHPERKEMDAKGNKLLIYDVIFHPDTLHMASTNERFMDMVTSVALEGIQDAFNVRLDKNNIRNMKTKYKGNPQACVIRKPIPGFQNSQSQSKMFQKSQEPTKPDHTIKYRSFIDLQDFRCSRDSMLATTLEVKEKSLLLESRDPAYKLELNLAYAVDEDKGEAKFNNHTRQLVVTLPLNLQVSNAVRHI</sequence>
<dbReference type="GO" id="GO:0005576">
    <property type="term" value="C:extracellular region"/>
    <property type="evidence" value="ECO:0007669"/>
    <property type="project" value="GOC"/>
</dbReference>
<dbReference type="Ensembl" id="ENSNMLT00000032204.1">
    <property type="protein sequence ID" value="ENSNMLP00000028849.1"/>
    <property type="gene ID" value="ENSNMLG00000018319.1"/>
</dbReference>
<name>A0A8C6U2U8_9GOBI</name>
<organism evidence="4 5">
    <name type="scientific">Neogobius melanostomus</name>
    <name type="common">round goby</name>
    <dbReference type="NCBI Taxonomy" id="47308"/>
    <lineage>
        <taxon>Eukaryota</taxon>
        <taxon>Metazoa</taxon>
        <taxon>Chordata</taxon>
        <taxon>Craniata</taxon>
        <taxon>Vertebrata</taxon>
        <taxon>Euteleostomi</taxon>
        <taxon>Actinopterygii</taxon>
        <taxon>Neopterygii</taxon>
        <taxon>Teleostei</taxon>
        <taxon>Neoteleostei</taxon>
        <taxon>Acanthomorphata</taxon>
        <taxon>Gobiaria</taxon>
        <taxon>Gobiiformes</taxon>
        <taxon>Gobioidei</taxon>
        <taxon>Gobiidae</taxon>
        <taxon>Benthophilinae</taxon>
        <taxon>Neogobiini</taxon>
        <taxon>Neogobius</taxon>
    </lineage>
</organism>
<evidence type="ECO:0000313" key="4">
    <source>
        <dbReference type="Ensembl" id="ENSNMLP00000028849.1"/>
    </source>
</evidence>
<feature type="domain" description="PIH1 N-terminal" evidence="2">
    <location>
        <begin position="15"/>
        <end position="170"/>
    </location>
</feature>
<dbReference type="PANTHER" id="PTHR22997">
    <property type="entry name" value="PIH1 DOMAIN-CONTAINING PROTEIN 1"/>
    <property type="match status" value="1"/>
</dbReference>